<protein>
    <submittedName>
        <fullName evidence="2">4100_t:CDS:1</fullName>
    </submittedName>
</protein>
<feature type="compositionally biased region" description="Polar residues" evidence="1">
    <location>
        <begin position="152"/>
        <end position="167"/>
    </location>
</feature>
<dbReference type="Proteomes" id="UP000789570">
    <property type="component" value="Unassembled WGS sequence"/>
</dbReference>
<feature type="region of interest" description="Disordered" evidence="1">
    <location>
        <begin position="1"/>
        <end position="65"/>
    </location>
</feature>
<dbReference type="AlphaFoldDB" id="A0A9N9NHF9"/>
<comment type="caution">
    <text evidence="2">The sequence shown here is derived from an EMBL/GenBank/DDBJ whole genome shotgun (WGS) entry which is preliminary data.</text>
</comment>
<gene>
    <name evidence="2" type="ORF">FCALED_LOCUS15441</name>
</gene>
<evidence type="ECO:0000313" key="3">
    <source>
        <dbReference type="Proteomes" id="UP000789570"/>
    </source>
</evidence>
<evidence type="ECO:0000313" key="2">
    <source>
        <dbReference type="EMBL" id="CAG8738126.1"/>
    </source>
</evidence>
<reference evidence="2" key="1">
    <citation type="submission" date="2021-06" db="EMBL/GenBank/DDBJ databases">
        <authorList>
            <person name="Kallberg Y."/>
            <person name="Tangrot J."/>
            <person name="Rosling A."/>
        </authorList>
    </citation>
    <scope>NUCLEOTIDE SEQUENCE</scope>
    <source>
        <strain evidence="2">UK204</strain>
    </source>
</reference>
<name>A0A9N9NHF9_9GLOM</name>
<organism evidence="2 3">
    <name type="scientific">Funneliformis caledonium</name>
    <dbReference type="NCBI Taxonomy" id="1117310"/>
    <lineage>
        <taxon>Eukaryota</taxon>
        <taxon>Fungi</taxon>
        <taxon>Fungi incertae sedis</taxon>
        <taxon>Mucoromycota</taxon>
        <taxon>Glomeromycotina</taxon>
        <taxon>Glomeromycetes</taxon>
        <taxon>Glomerales</taxon>
        <taxon>Glomeraceae</taxon>
        <taxon>Funneliformis</taxon>
    </lineage>
</organism>
<evidence type="ECO:0000256" key="1">
    <source>
        <dbReference type="SAM" id="MobiDB-lite"/>
    </source>
</evidence>
<feature type="region of interest" description="Disordered" evidence="1">
    <location>
        <begin position="145"/>
        <end position="186"/>
    </location>
</feature>
<dbReference type="OrthoDB" id="10605752at2759"/>
<feature type="non-terminal residue" evidence="2">
    <location>
        <position position="234"/>
    </location>
</feature>
<feature type="compositionally biased region" description="Polar residues" evidence="1">
    <location>
        <begin position="174"/>
        <end position="186"/>
    </location>
</feature>
<feature type="compositionally biased region" description="Low complexity" evidence="1">
    <location>
        <begin position="1"/>
        <end position="13"/>
    </location>
</feature>
<keyword evidence="3" id="KW-1185">Reference proteome</keyword>
<feature type="compositionally biased region" description="Polar residues" evidence="1">
    <location>
        <begin position="14"/>
        <end position="38"/>
    </location>
</feature>
<accession>A0A9N9NHF9</accession>
<proteinExistence type="predicted"/>
<dbReference type="EMBL" id="CAJVPQ010014060">
    <property type="protein sequence ID" value="CAG8738126.1"/>
    <property type="molecule type" value="Genomic_DNA"/>
</dbReference>
<sequence>MTKNQNSKNSKNSPHCSQASTPLPNEGDQLQSSHNNIIDDNENRKPEIPASRNAQINVSMTPEEDEVNSWKEQVRFWQNQHNNFLVQVKKIREDMDRIKTENDALIFINKELRRMNDELMTEIQSPQFKDDNRFYKDCLPPNNAPDWACKPNDSTQETAPNRSQTPSARPVRTEIQSASTGSASTERTTLNVRLINPPPTRNYDDWINYNAEYEHQYRESSTTRMIRGAIQKAD</sequence>